<dbReference type="STRING" id="595434.RISK_006276"/>
<dbReference type="SUPFAM" id="SSF52540">
    <property type="entry name" value="P-loop containing nucleoside triphosphate hydrolases"/>
    <property type="match status" value="1"/>
</dbReference>
<sequence length="350" mass="38890">MNELDSVGREPTTREASDIASNRPAYDSHQARPNVEPGGIIQVDRVSKRFRNTVALDNVSLRVPAGTVFALLGENGAGKTTLIRILTGFQKPDSGAASILGHDCGQHSEEIRRKIGYVSDSPALYEWMTPPEIGWFVSAFYDEGFIPRYRELIEEFQVPPATKIKSMSKGQRAKVALALATAHDPELLILDEPTSGLDPMVRRQFLESMVDRAAAGRTVLLSSHHINEVERVADMVAMIHGGQVKLVQSMNDLKLHTRIVTATMDDAHVESPDLPGRVLSEMNNGRQRRWVITDWNDAGELHWGPDDGVRQFHVSVPTLEEVFIAVCGQPIRDEPSVFDRRQEVNDGHFA</sequence>
<organism evidence="5 6">
    <name type="scientific">Rhodopirellula islandica</name>
    <dbReference type="NCBI Taxonomy" id="595434"/>
    <lineage>
        <taxon>Bacteria</taxon>
        <taxon>Pseudomonadati</taxon>
        <taxon>Planctomycetota</taxon>
        <taxon>Planctomycetia</taxon>
        <taxon>Pirellulales</taxon>
        <taxon>Pirellulaceae</taxon>
        <taxon>Rhodopirellula</taxon>
    </lineage>
</organism>
<evidence type="ECO:0000259" key="4">
    <source>
        <dbReference type="PROSITE" id="PS50893"/>
    </source>
</evidence>
<protein>
    <submittedName>
        <fullName evidence="5">ABC transporter ATP binding protein</fullName>
    </submittedName>
</protein>
<dbReference type="PROSITE" id="PS50893">
    <property type="entry name" value="ABC_TRANSPORTER_2"/>
    <property type="match status" value="1"/>
</dbReference>
<dbReference type="InterPro" id="IPR003593">
    <property type="entry name" value="AAA+_ATPase"/>
</dbReference>
<feature type="compositionally biased region" description="Basic and acidic residues" evidence="3">
    <location>
        <begin position="1"/>
        <end position="17"/>
    </location>
</feature>
<dbReference type="CDD" id="cd03230">
    <property type="entry name" value="ABC_DR_subfamily_A"/>
    <property type="match status" value="1"/>
</dbReference>
<dbReference type="Proteomes" id="UP000036367">
    <property type="component" value="Unassembled WGS sequence"/>
</dbReference>
<dbReference type="SMART" id="SM00382">
    <property type="entry name" value="AAA"/>
    <property type="match status" value="1"/>
</dbReference>
<reference evidence="5" key="1">
    <citation type="submission" date="2015-05" db="EMBL/GenBank/DDBJ databases">
        <title>Permanent draft genome of Rhodopirellula islandicus K833.</title>
        <authorList>
            <person name="Kizina J."/>
            <person name="Richter M."/>
            <person name="Glockner F.O."/>
            <person name="Harder J."/>
        </authorList>
    </citation>
    <scope>NUCLEOTIDE SEQUENCE [LARGE SCALE GENOMIC DNA]</scope>
    <source>
        <strain evidence="5">K833</strain>
    </source>
</reference>
<proteinExistence type="predicted"/>
<evidence type="ECO:0000313" key="5">
    <source>
        <dbReference type="EMBL" id="KLU01777.1"/>
    </source>
</evidence>
<dbReference type="InterPro" id="IPR003439">
    <property type="entry name" value="ABC_transporter-like_ATP-bd"/>
</dbReference>
<dbReference type="GO" id="GO:0005524">
    <property type="term" value="F:ATP binding"/>
    <property type="evidence" value="ECO:0007669"/>
    <property type="project" value="UniProtKB-KW"/>
</dbReference>
<evidence type="ECO:0000256" key="1">
    <source>
        <dbReference type="ARBA" id="ARBA00022741"/>
    </source>
</evidence>
<dbReference type="EMBL" id="LECT01000050">
    <property type="protein sequence ID" value="KLU01777.1"/>
    <property type="molecule type" value="Genomic_DNA"/>
</dbReference>
<dbReference type="AlphaFoldDB" id="A0A0J1B4X3"/>
<evidence type="ECO:0000256" key="2">
    <source>
        <dbReference type="ARBA" id="ARBA00022840"/>
    </source>
</evidence>
<dbReference type="InterPro" id="IPR027417">
    <property type="entry name" value="P-loop_NTPase"/>
</dbReference>
<feature type="domain" description="ABC transporter" evidence="4">
    <location>
        <begin position="41"/>
        <end position="266"/>
    </location>
</feature>
<feature type="region of interest" description="Disordered" evidence="3">
    <location>
        <begin position="1"/>
        <end position="38"/>
    </location>
</feature>
<dbReference type="GO" id="GO:0016887">
    <property type="term" value="F:ATP hydrolysis activity"/>
    <property type="evidence" value="ECO:0007669"/>
    <property type="project" value="InterPro"/>
</dbReference>
<keyword evidence="1" id="KW-0547">Nucleotide-binding</keyword>
<keyword evidence="2" id="KW-0067">ATP-binding</keyword>
<evidence type="ECO:0000256" key="3">
    <source>
        <dbReference type="SAM" id="MobiDB-lite"/>
    </source>
</evidence>
<evidence type="ECO:0000313" key="6">
    <source>
        <dbReference type="Proteomes" id="UP000036367"/>
    </source>
</evidence>
<dbReference type="Pfam" id="PF00005">
    <property type="entry name" value="ABC_tran"/>
    <property type="match status" value="1"/>
</dbReference>
<dbReference type="PROSITE" id="PS00211">
    <property type="entry name" value="ABC_TRANSPORTER_1"/>
    <property type="match status" value="1"/>
</dbReference>
<dbReference type="InterPro" id="IPR017871">
    <property type="entry name" value="ABC_transporter-like_CS"/>
</dbReference>
<keyword evidence="6" id="KW-1185">Reference proteome</keyword>
<dbReference type="PANTHER" id="PTHR43158">
    <property type="entry name" value="SKFA PEPTIDE EXPORT ATP-BINDING PROTEIN SKFE"/>
    <property type="match status" value="1"/>
</dbReference>
<dbReference type="Gene3D" id="3.40.50.300">
    <property type="entry name" value="P-loop containing nucleotide triphosphate hydrolases"/>
    <property type="match status" value="1"/>
</dbReference>
<gene>
    <name evidence="5" type="ORF">RISK_006276</name>
</gene>
<comment type="caution">
    <text evidence="5">The sequence shown here is derived from an EMBL/GenBank/DDBJ whole genome shotgun (WGS) entry which is preliminary data.</text>
</comment>
<name>A0A0J1B4X3_RHOIS</name>
<dbReference type="PATRIC" id="fig|595434.4.peg.5965"/>
<dbReference type="PANTHER" id="PTHR43158:SF10">
    <property type="entry name" value="ABC TRANSPORTER ATP-BINDING PROTEIN YTRB"/>
    <property type="match status" value="1"/>
</dbReference>
<accession>A0A0J1B4X3</accession>